<dbReference type="GO" id="GO:0005634">
    <property type="term" value="C:nucleus"/>
    <property type="evidence" value="ECO:0007669"/>
    <property type="project" value="InterPro"/>
</dbReference>
<proteinExistence type="predicted"/>
<accession>A0A1G4K8M1</accession>
<dbReference type="InterPro" id="IPR019021">
    <property type="entry name" value="Mms22"/>
</dbReference>
<dbReference type="PANTHER" id="PTHR28122:SF1">
    <property type="entry name" value="E3 UBIQUITIN-PROTEIN LIGASE SUBSTRATE RECEPTOR MMS22"/>
    <property type="match status" value="1"/>
</dbReference>
<evidence type="ECO:0000256" key="1">
    <source>
        <dbReference type="SAM" id="MobiDB-lite"/>
    </source>
</evidence>
<dbReference type="EMBL" id="LT598452">
    <property type="protein sequence ID" value="SCV00397.1"/>
    <property type="molecule type" value="Genomic_DNA"/>
</dbReference>
<keyword evidence="3" id="KW-1185">Reference proteome</keyword>
<dbReference type="OrthoDB" id="4068315at2759"/>
<reference evidence="3" key="1">
    <citation type="submission" date="2016-03" db="EMBL/GenBank/DDBJ databases">
        <authorList>
            <person name="Devillers Hugo."/>
        </authorList>
    </citation>
    <scope>NUCLEOTIDE SEQUENCE [LARGE SCALE GENOMIC DNA]</scope>
</reference>
<dbReference type="Proteomes" id="UP000189911">
    <property type="component" value="Chromosome F"/>
</dbReference>
<name>A0A1G4K8M1_9SACH</name>
<protein>
    <submittedName>
        <fullName evidence="2">LANO_0F06656g1_1</fullName>
    </submittedName>
</protein>
<feature type="compositionally biased region" description="Acidic residues" evidence="1">
    <location>
        <begin position="138"/>
        <end position="147"/>
    </location>
</feature>
<sequence>MDEDASLTYIPDSEADEDEDYIWWPDRCLGDWIGPIRDLSRHFQTEEASVRRWDENAVHERREIVTQRLRSFRKRTAIQKNPYSLDRIRHKQLLMGFEIPVASLSSRGRFREDSSNLRSQPDASIQDSESRVVTNNEELSEGENVEEIESPYDLDQDHLAEQFEPSQAATEHDDNEDLYYRGRHISIQSGFQGILPKVAWKKALTDSTQPSIKLKKRERKEGKGVAKRKSAKGRLLHDVMLPGDLFIADDKISIEDEAPQQIYNSGSDFKIMEYQSISDNLNARYENAYAFDSLSDREELSDFSSTPFTFPFDVNYEREKGLAEPDSYEDSFVLDAEINELSKASITSKKSNGNSIDAMLSANRNRTKRTISETTLHLDHGTTNRGSASAATAIKTRRNTVRYKRGNRDHLRSAVVKKSVGKSKLGPKRVNGNFIKLGGDINEERTPQFQTVQQEDDSMSETLRHNRRSIASLSGFVTSLASSKLTAFETAVEKEGERFAIIKKPGRRQGTLATENNLFFGDDGKSHQIIKCPLEPHISGFMGKLADTVDFTLSGQPFKLSKFDSNIAATLKAMFNHIIEKGSSDIEIFLMNESTVKILVQLDNPGLWVIIDDFHKNFRSKANSLRGRAKPIHFYQIVLCQVMLLEVRRYSSTSQILAREITRKVLDHIVSFFKLLSKCSDMDLNNEVLEKSYDMLSNVAKNINQNSELWDKLALCSFPPRIATIVATHFTTDKACWPVAELEQTFTSAKEWLGFVHYCVTCCQWKVDSVLIQIFYNFFKARKFRNFEEDVETDAKLPIYGTPAWRTPSETVFNVFLDMIGSCNLSIVQIERVTPLGQIISLNDLGLLANRINLLLVLATQASSNFEPKFEDLCQPYFKPEGVLHAVPVQFLDLILTGFYSLLQINAYKGLVTKARVISMAFHHVSKLKGLSGNRVWPDFLQRIYLTTNKLGKSTPFVLKALYPALMFMVKRKDRSDSIPLLRLFEKNLSVLDPAWVITHLHQVFANLASEDDFLFRFYFTTTKFLASEKVITWWSVLNYSSFGSLRDYRVLFCTKIIENCDESSFFQIRHKLLQTAIDLLLQRADLHFIRFLKALSRKDNEFKMTTSLTFTSGQFEIITRTLKAFKKVKDRSFVESFIHNLKEEFLVRPHKKSLIMDITKFLNSEFVDSVRSNLDFIFLKSQFNISDVETQKSIFREVLFCQKNDTERALFIEEEFLKIGVRILSLQPFIDKLRSSIGTGLYSNDYIFLARLLEANVLAGNGVITELQWFVLLNLIQLLNEILELNFCQVTSTDFKGLYGLHVTLCQVFYGPRFISNGSPTECKFCKELCLFLTRNLTITSGFSEHSELLTLCDEFLRDPINTSQKQSTNELRYPIEKLLQAYGPSTHSELQMQDDLLDLRADIDVSLTKLSKVVTSEAVEQNLIC</sequence>
<evidence type="ECO:0000313" key="3">
    <source>
        <dbReference type="Proteomes" id="UP000189911"/>
    </source>
</evidence>
<dbReference type="PANTHER" id="PTHR28122">
    <property type="entry name" value="E3 UBIQUITIN-PROTEIN LIGASE SUBSTRATE RECEPTOR MMS22"/>
    <property type="match status" value="1"/>
</dbReference>
<dbReference type="Pfam" id="PF09462">
    <property type="entry name" value="Mus7"/>
    <property type="match status" value="2"/>
</dbReference>
<gene>
    <name evidence="2" type="ORF">LANO_0F06656G</name>
</gene>
<organism evidence="2 3">
    <name type="scientific">Lachancea nothofagi CBS 11611</name>
    <dbReference type="NCBI Taxonomy" id="1266666"/>
    <lineage>
        <taxon>Eukaryota</taxon>
        <taxon>Fungi</taxon>
        <taxon>Dikarya</taxon>
        <taxon>Ascomycota</taxon>
        <taxon>Saccharomycotina</taxon>
        <taxon>Saccharomycetes</taxon>
        <taxon>Saccharomycetales</taxon>
        <taxon>Saccharomycetaceae</taxon>
        <taxon>Lachancea</taxon>
    </lineage>
</organism>
<dbReference type="GO" id="GO:0000724">
    <property type="term" value="P:double-strand break repair via homologous recombination"/>
    <property type="evidence" value="ECO:0007669"/>
    <property type="project" value="TreeGrafter"/>
</dbReference>
<feature type="compositionally biased region" description="Polar residues" evidence="1">
    <location>
        <begin position="116"/>
        <end position="134"/>
    </location>
</feature>
<dbReference type="GO" id="GO:0031297">
    <property type="term" value="P:replication fork processing"/>
    <property type="evidence" value="ECO:0007669"/>
    <property type="project" value="InterPro"/>
</dbReference>
<dbReference type="GO" id="GO:0035361">
    <property type="term" value="C:Cul8-RING ubiquitin ligase complex"/>
    <property type="evidence" value="ECO:0007669"/>
    <property type="project" value="TreeGrafter"/>
</dbReference>
<feature type="region of interest" description="Disordered" evidence="1">
    <location>
        <begin position="110"/>
        <end position="147"/>
    </location>
</feature>
<evidence type="ECO:0000313" key="2">
    <source>
        <dbReference type="EMBL" id="SCV00397.1"/>
    </source>
</evidence>